<sequence>MFIKYEEIRRLADSIREMCGDDEDTFLDTLDGETDVVDVLAKLIQERLEVLGYEATNKELAEQYKRRADKMATKADAINQQMKHLLNAMGVKKVNHALATVSITKPRWSVEVVDEAQVPTQLKVTTSKPDLRAIKKILDDGEPVPGCRPKVGYEGVTVRIK</sequence>
<accession>A0A350P5G9</accession>
<dbReference type="Proteomes" id="UP000263517">
    <property type="component" value="Unassembled WGS sequence"/>
</dbReference>
<organism evidence="1 2">
    <name type="scientific">Alteromonas australica</name>
    <dbReference type="NCBI Taxonomy" id="589873"/>
    <lineage>
        <taxon>Bacteria</taxon>
        <taxon>Pseudomonadati</taxon>
        <taxon>Pseudomonadota</taxon>
        <taxon>Gammaproteobacteria</taxon>
        <taxon>Alteromonadales</taxon>
        <taxon>Alteromonadaceae</taxon>
        <taxon>Alteromonas/Salinimonas group</taxon>
        <taxon>Alteromonas</taxon>
    </lineage>
</organism>
<dbReference type="AlphaFoldDB" id="A0A350P5G9"/>
<gene>
    <name evidence="1" type="ORF">DCW74_12485</name>
</gene>
<dbReference type="EMBL" id="DNAN01000445">
    <property type="protein sequence ID" value="HAW76536.1"/>
    <property type="molecule type" value="Genomic_DNA"/>
</dbReference>
<reference evidence="1 2" key="1">
    <citation type="journal article" date="2018" name="Nat. Biotechnol.">
        <title>A standardized bacterial taxonomy based on genome phylogeny substantially revises the tree of life.</title>
        <authorList>
            <person name="Parks D.H."/>
            <person name="Chuvochina M."/>
            <person name="Waite D.W."/>
            <person name="Rinke C."/>
            <person name="Skarshewski A."/>
            <person name="Chaumeil P.A."/>
            <person name="Hugenholtz P."/>
        </authorList>
    </citation>
    <scope>NUCLEOTIDE SEQUENCE [LARGE SCALE GENOMIC DNA]</scope>
    <source>
        <strain evidence="1">UBA11978</strain>
    </source>
</reference>
<evidence type="ECO:0000313" key="1">
    <source>
        <dbReference type="EMBL" id="HAW76536.1"/>
    </source>
</evidence>
<name>A0A350P5G9_9ALTE</name>
<comment type="caution">
    <text evidence="1">The sequence shown here is derived from an EMBL/GenBank/DDBJ whole genome shotgun (WGS) entry which is preliminary data.</text>
</comment>
<evidence type="ECO:0000313" key="2">
    <source>
        <dbReference type="Proteomes" id="UP000263517"/>
    </source>
</evidence>
<evidence type="ECO:0008006" key="3">
    <source>
        <dbReference type="Google" id="ProtNLM"/>
    </source>
</evidence>
<dbReference type="Pfam" id="PF05565">
    <property type="entry name" value="Sipho_Gp157"/>
    <property type="match status" value="1"/>
</dbReference>
<proteinExistence type="predicted"/>
<protein>
    <recommendedName>
        <fullName evidence="3">Siphovirus Gp157 family protein</fullName>
    </recommendedName>
</protein>
<dbReference type="InterPro" id="IPR008840">
    <property type="entry name" value="Sipho_Gp157"/>
</dbReference>